<evidence type="ECO:0000256" key="1">
    <source>
        <dbReference type="ARBA" id="ARBA00006817"/>
    </source>
</evidence>
<dbReference type="Pfam" id="PF08327">
    <property type="entry name" value="AHSA1"/>
    <property type="match status" value="1"/>
</dbReference>
<dbReference type="Proteomes" id="UP000664654">
    <property type="component" value="Unassembled WGS sequence"/>
</dbReference>
<dbReference type="SUPFAM" id="SSF55961">
    <property type="entry name" value="Bet v1-like"/>
    <property type="match status" value="1"/>
</dbReference>
<gene>
    <name evidence="3" type="ORF">J0A66_09475</name>
</gene>
<proteinExistence type="inferred from homology"/>
<dbReference type="InterPro" id="IPR013538">
    <property type="entry name" value="ASHA1/2-like_C"/>
</dbReference>
<reference evidence="3" key="1">
    <citation type="submission" date="2021-03" db="EMBL/GenBank/DDBJ databases">
        <title>novel species isolated from a fishpond in China.</title>
        <authorList>
            <person name="Lu H."/>
            <person name="Cai Z."/>
        </authorList>
    </citation>
    <scope>NUCLEOTIDE SEQUENCE</scope>
    <source>
        <strain evidence="3">JCM 30855</strain>
    </source>
</reference>
<evidence type="ECO:0000313" key="4">
    <source>
        <dbReference type="Proteomes" id="UP000664654"/>
    </source>
</evidence>
<sequence>MIEPIRSEITVPCSVNRAFDVFTSGFGNWWPREYSWSGKGMETIGIEPKVGGRCTEVGPQGFQLDWGIVLEWRPPEQLTISWHIGPDRVPHPNPEQASTIAVAFKSVAKDKTRVVLEHRDLHKHGERAQNYRDALNSEYGWPFILNKYLGCACA</sequence>
<dbReference type="InterPro" id="IPR023393">
    <property type="entry name" value="START-like_dom_sf"/>
</dbReference>
<comment type="similarity">
    <text evidence="1">Belongs to the AHA1 family.</text>
</comment>
<organism evidence="3 4">
    <name type="scientific">Bowmanella dokdonensis</name>
    <dbReference type="NCBI Taxonomy" id="751969"/>
    <lineage>
        <taxon>Bacteria</taxon>
        <taxon>Pseudomonadati</taxon>
        <taxon>Pseudomonadota</taxon>
        <taxon>Gammaproteobacteria</taxon>
        <taxon>Alteromonadales</taxon>
        <taxon>Alteromonadaceae</taxon>
        <taxon>Bowmanella</taxon>
    </lineage>
</organism>
<dbReference type="EMBL" id="JAFKCV010000004">
    <property type="protein sequence ID" value="MBN7825450.1"/>
    <property type="molecule type" value="Genomic_DNA"/>
</dbReference>
<evidence type="ECO:0000259" key="2">
    <source>
        <dbReference type="Pfam" id="PF08327"/>
    </source>
</evidence>
<dbReference type="AlphaFoldDB" id="A0A939IP26"/>
<dbReference type="CDD" id="cd08891">
    <property type="entry name" value="SRPBCC_CalC"/>
    <property type="match status" value="1"/>
</dbReference>
<feature type="domain" description="Activator of Hsp90 ATPase homologue 1/2-like C-terminal" evidence="2">
    <location>
        <begin position="13"/>
        <end position="142"/>
    </location>
</feature>
<evidence type="ECO:0000313" key="3">
    <source>
        <dbReference type="EMBL" id="MBN7825450.1"/>
    </source>
</evidence>
<dbReference type="RefSeq" id="WP_206573557.1">
    <property type="nucleotide sequence ID" value="NZ_JAFKCV010000004.1"/>
</dbReference>
<protein>
    <submittedName>
        <fullName evidence="3">SRPBCC family protein</fullName>
    </submittedName>
</protein>
<comment type="caution">
    <text evidence="3">The sequence shown here is derived from an EMBL/GenBank/DDBJ whole genome shotgun (WGS) entry which is preliminary data.</text>
</comment>
<dbReference type="Gene3D" id="3.30.530.20">
    <property type="match status" value="1"/>
</dbReference>
<name>A0A939IP26_9ALTE</name>
<accession>A0A939IP26</accession>
<keyword evidence="4" id="KW-1185">Reference proteome</keyword>